<comment type="similarity">
    <text evidence="1">Belongs to the short-chain dehydrogenases/reductases (SDR) family.</text>
</comment>
<dbReference type="OrthoDB" id="1933717at2759"/>
<dbReference type="Gene3D" id="3.40.50.720">
    <property type="entry name" value="NAD(P)-binding Rossmann-like Domain"/>
    <property type="match status" value="1"/>
</dbReference>
<evidence type="ECO:0000256" key="1">
    <source>
        <dbReference type="ARBA" id="ARBA00006484"/>
    </source>
</evidence>
<proteinExistence type="inferred from homology"/>
<dbReference type="HOGENOM" id="CLU_010194_8_2_1"/>
<name>Q2H7B5_CHAGB</name>
<dbReference type="GO" id="GO:0016491">
    <property type="term" value="F:oxidoreductase activity"/>
    <property type="evidence" value="ECO:0007669"/>
    <property type="project" value="UniProtKB-KW"/>
</dbReference>
<gene>
    <name evidence="3" type="ORF">CHGG_05450</name>
</gene>
<dbReference type="RefSeq" id="XP_001221545.1">
    <property type="nucleotide sequence ID" value="XM_001221544.1"/>
</dbReference>
<reference evidence="4" key="1">
    <citation type="journal article" date="2015" name="Genome Announc.">
        <title>Draft genome sequence of the cellulolytic fungus Chaetomium globosum.</title>
        <authorList>
            <person name="Cuomo C.A."/>
            <person name="Untereiner W.A."/>
            <person name="Ma L.-J."/>
            <person name="Grabherr M."/>
            <person name="Birren B.W."/>
        </authorList>
    </citation>
    <scope>NUCLEOTIDE SEQUENCE [LARGE SCALE GENOMIC DNA]</scope>
    <source>
        <strain evidence="4">ATCC 6205 / CBS 148.51 / DSM 1962 / NBRC 6347 / NRRL 1970</strain>
    </source>
</reference>
<evidence type="ECO:0000313" key="3">
    <source>
        <dbReference type="EMBL" id="EAQ88831.1"/>
    </source>
</evidence>
<dbReference type="PRINTS" id="PR00081">
    <property type="entry name" value="GDHRDH"/>
</dbReference>
<dbReference type="InterPro" id="IPR036291">
    <property type="entry name" value="NAD(P)-bd_dom_sf"/>
</dbReference>
<dbReference type="SUPFAM" id="SSF51735">
    <property type="entry name" value="NAD(P)-binding Rossmann-fold domains"/>
    <property type="match status" value="1"/>
</dbReference>
<evidence type="ECO:0000313" key="4">
    <source>
        <dbReference type="Proteomes" id="UP000001056"/>
    </source>
</evidence>
<dbReference type="Pfam" id="PF00106">
    <property type="entry name" value="adh_short"/>
    <property type="match status" value="1"/>
</dbReference>
<keyword evidence="4" id="KW-1185">Reference proteome</keyword>
<protein>
    <submittedName>
        <fullName evidence="3">Uncharacterized protein</fullName>
    </submittedName>
</protein>
<keyword evidence="2" id="KW-0560">Oxidoreductase</keyword>
<dbReference type="PANTHER" id="PTHR42901:SF1">
    <property type="entry name" value="ALCOHOL DEHYDROGENASE"/>
    <property type="match status" value="1"/>
</dbReference>
<organism evidence="3 4">
    <name type="scientific">Chaetomium globosum (strain ATCC 6205 / CBS 148.51 / DSM 1962 / NBRC 6347 / NRRL 1970)</name>
    <name type="common">Soil fungus</name>
    <dbReference type="NCBI Taxonomy" id="306901"/>
    <lineage>
        <taxon>Eukaryota</taxon>
        <taxon>Fungi</taxon>
        <taxon>Dikarya</taxon>
        <taxon>Ascomycota</taxon>
        <taxon>Pezizomycotina</taxon>
        <taxon>Sordariomycetes</taxon>
        <taxon>Sordariomycetidae</taxon>
        <taxon>Sordariales</taxon>
        <taxon>Chaetomiaceae</taxon>
        <taxon>Chaetomium</taxon>
    </lineage>
</organism>
<dbReference type="OMA" id="NHYSERF"/>
<sequence>MSRSSITLDVPYIKATHKKPYPAISPLRPELSQAGRTVIIVGGSAGIGFAIARAFVQASASHVILTGRRESVLASAVSELQAEANAGTTVSSFVADLSDLQATERLWDGFAKQGIEVDVLVLNAMTVSEGGPLVQTNLEGTWKSFETNVRGLLDYSQRFSKQGKQEGKFLVNVSTSSIHNFIIDRNGHPIYGLTKNSGSLLMQLIADDADPKDMQVINFHPGGVLTPAARTVGFSEDYMDWDDGEFIRVVPDVRCAVC</sequence>
<dbReference type="EMBL" id="CH408031">
    <property type="protein sequence ID" value="EAQ88831.1"/>
    <property type="molecule type" value="Genomic_DNA"/>
</dbReference>
<dbReference type="Proteomes" id="UP000001056">
    <property type="component" value="Unassembled WGS sequence"/>
</dbReference>
<dbReference type="VEuPathDB" id="FungiDB:CHGG_05450"/>
<evidence type="ECO:0000256" key="2">
    <source>
        <dbReference type="ARBA" id="ARBA00023002"/>
    </source>
</evidence>
<dbReference type="CDD" id="cd05233">
    <property type="entry name" value="SDR_c"/>
    <property type="match status" value="1"/>
</dbReference>
<dbReference type="GeneID" id="4391182"/>
<accession>Q2H7B5</accession>
<dbReference type="eggNOG" id="KOG1207">
    <property type="taxonomic scope" value="Eukaryota"/>
</dbReference>
<dbReference type="PANTHER" id="PTHR42901">
    <property type="entry name" value="ALCOHOL DEHYDROGENASE"/>
    <property type="match status" value="1"/>
</dbReference>
<dbReference type="InterPro" id="IPR002347">
    <property type="entry name" value="SDR_fam"/>
</dbReference>
<dbReference type="InParanoid" id="Q2H7B5"/>
<dbReference type="AlphaFoldDB" id="Q2H7B5"/>